<comment type="caution">
    <text evidence="1">The sequence shown here is derived from an EMBL/GenBank/DDBJ whole genome shotgun (WGS) entry which is preliminary data.</text>
</comment>
<accession>A0A8J2K730</accession>
<reference evidence="1" key="1">
    <citation type="submission" date="2021-06" db="EMBL/GenBank/DDBJ databases">
        <authorList>
            <person name="Hodson N. C."/>
            <person name="Mongue J. A."/>
            <person name="Jaron S. K."/>
        </authorList>
    </citation>
    <scope>NUCLEOTIDE SEQUENCE</scope>
</reference>
<keyword evidence="2" id="KW-1185">Reference proteome</keyword>
<organism evidence="1 2">
    <name type="scientific">Allacma fusca</name>
    <dbReference type="NCBI Taxonomy" id="39272"/>
    <lineage>
        <taxon>Eukaryota</taxon>
        <taxon>Metazoa</taxon>
        <taxon>Ecdysozoa</taxon>
        <taxon>Arthropoda</taxon>
        <taxon>Hexapoda</taxon>
        <taxon>Collembola</taxon>
        <taxon>Symphypleona</taxon>
        <taxon>Sminthuridae</taxon>
        <taxon>Allacma</taxon>
    </lineage>
</organism>
<sequence length="90" mass="10248">MGLTELLDKKMPRAVLSHGTKGHVPHMNQFYMLPKSIKICMMSHKFVVHSGEIIRTSPNVLECYNQQTRALYRRLGLTTPARASFVAHLL</sequence>
<gene>
    <name evidence="1" type="ORF">AFUS01_LOCUS10649</name>
</gene>
<dbReference type="AlphaFoldDB" id="A0A8J2K730"/>
<dbReference type="Proteomes" id="UP000708208">
    <property type="component" value="Unassembled WGS sequence"/>
</dbReference>
<evidence type="ECO:0000313" key="1">
    <source>
        <dbReference type="EMBL" id="CAG7721434.1"/>
    </source>
</evidence>
<name>A0A8J2K730_9HEXA</name>
<proteinExistence type="predicted"/>
<protein>
    <submittedName>
        <fullName evidence="1">Uncharacterized protein</fullName>
    </submittedName>
</protein>
<dbReference type="EMBL" id="CAJVCH010079377">
    <property type="protein sequence ID" value="CAG7721434.1"/>
    <property type="molecule type" value="Genomic_DNA"/>
</dbReference>
<evidence type="ECO:0000313" key="2">
    <source>
        <dbReference type="Proteomes" id="UP000708208"/>
    </source>
</evidence>